<sequence length="114" mass="12326">MSATHLFTCASGSGNLLRLTFFGASNFNGTLEFSHPSGSISYTNPDGEELTFPKAKGTFKMLLGGTNKSIDISWKPLGKKMVREVVELIYGEGEGEAEGSYECSGAEWDSDEEE</sequence>
<name>A0A9W7E4E0_9STRA</name>
<keyword evidence="3" id="KW-1185">Reference proteome</keyword>
<dbReference type="EMBL" id="BRXZ01005415">
    <property type="protein sequence ID" value="GMH65717.1"/>
    <property type="molecule type" value="Genomic_DNA"/>
</dbReference>
<evidence type="ECO:0000256" key="1">
    <source>
        <dbReference type="SAM" id="MobiDB-lite"/>
    </source>
</evidence>
<reference evidence="2" key="1">
    <citation type="submission" date="2022-07" db="EMBL/GenBank/DDBJ databases">
        <title>Genome analysis of Parmales, a sister group of diatoms, reveals the evolutionary specialization of diatoms from phago-mixotrophs to photoautotrophs.</title>
        <authorList>
            <person name="Ban H."/>
            <person name="Sato S."/>
            <person name="Yoshikawa S."/>
            <person name="Kazumasa Y."/>
            <person name="Nakamura Y."/>
            <person name="Ichinomiya M."/>
            <person name="Saitoh K."/>
            <person name="Sato N."/>
            <person name="Blanc-Mathieu R."/>
            <person name="Endo H."/>
            <person name="Kuwata A."/>
            <person name="Ogata H."/>
        </authorList>
    </citation>
    <scope>NUCLEOTIDE SEQUENCE</scope>
</reference>
<comment type="caution">
    <text evidence="2">The sequence shown here is derived from an EMBL/GenBank/DDBJ whole genome shotgun (WGS) entry which is preliminary data.</text>
</comment>
<feature type="region of interest" description="Disordered" evidence="1">
    <location>
        <begin position="94"/>
        <end position="114"/>
    </location>
</feature>
<protein>
    <submittedName>
        <fullName evidence="2">Uncharacterized protein</fullName>
    </submittedName>
</protein>
<gene>
    <name evidence="2" type="ORF">TrRE_jg7983</name>
</gene>
<organism evidence="2 3">
    <name type="scientific">Triparma retinervis</name>
    <dbReference type="NCBI Taxonomy" id="2557542"/>
    <lineage>
        <taxon>Eukaryota</taxon>
        <taxon>Sar</taxon>
        <taxon>Stramenopiles</taxon>
        <taxon>Ochrophyta</taxon>
        <taxon>Bolidophyceae</taxon>
        <taxon>Parmales</taxon>
        <taxon>Triparmaceae</taxon>
        <taxon>Triparma</taxon>
    </lineage>
</organism>
<dbReference type="Proteomes" id="UP001165082">
    <property type="component" value="Unassembled WGS sequence"/>
</dbReference>
<accession>A0A9W7E4E0</accession>
<dbReference type="OrthoDB" id="10307281at2759"/>
<dbReference type="AlphaFoldDB" id="A0A9W7E4E0"/>
<evidence type="ECO:0000313" key="3">
    <source>
        <dbReference type="Proteomes" id="UP001165082"/>
    </source>
</evidence>
<proteinExistence type="predicted"/>
<evidence type="ECO:0000313" key="2">
    <source>
        <dbReference type="EMBL" id="GMH65717.1"/>
    </source>
</evidence>